<gene>
    <name evidence="2" type="ORF">D1012_18835</name>
</gene>
<organism evidence="2 3">
    <name type="scientific">Pseudotabrizicola alkalilacus</name>
    <dbReference type="NCBI Taxonomy" id="2305252"/>
    <lineage>
        <taxon>Bacteria</taxon>
        <taxon>Pseudomonadati</taxon>
        <taxon>Pseudomonadota</taxon>
        <taxon>Alphaproteobacteria</taxon>
        <taxon>Rhodobacterales</taxon>
        <taxon>Paracoccaceae</taxon>
        <taxon>Pseudotabrizicola</taxon>
    </lineage>
</organism>
<keyword evidence="1" id="KW-0472">Membrane</keyword>
<protein>
    <submittedName>
        <fullName evidence="2">Uncharacterized protein</fullName>
    </submittedName>
</protein>
<dbReference type="AlphaFoldDB" id="A0A411YXQ0"/>
<evidence type="ECO:0000313" key="3">
    <source>
        <dbReference type="Proteomes" id="UP000284547"/>
    </source>
</evidence>
<reference evidence="2 3" key="1">
    <citation type="submission" date="2018-08" db="EMBL/GenBank/DDBJ databases">
        <title>Flavobacterium tibetense sp. nov., isolated from a wetland YonghuCo on Tibetan Plateau.</title>
        <authorList>
            <person name="Phurbu D."/>
            <person name="Lu H."/>
            <person name="Xing P."/>
        </authorList>
    </citation>
    <scope>NUCLEOTIDE SEQUENCE [LARGE SCALE GENOMIC DNA]</scope>
    <source>
        <strain evidence="2 3">DJC</strain>
    </source>
</reference>
<dbReference type="RefSeq" id="WP_118155727.1">
    <property type="nucleotide sequence ID" value="NZ_QWEY01000013.1"/>
</dbReference>
<sequence>MTGALIPFLSLLTMLAVLVFAMISKARVEERRHDPNAPKSTLAKDGKYGGVAFLLPLAERERRRTMLR</sequence>
<feature type="transmembrane region" description="Helical" evidence="1">
    <location>
        <begin position="6"/>
        <end position="23"/>
    </location>
</feature>
<proteinExistence type="predicted"/>
<dbReference type="EMBL" id="QWEY01000013">
    <property type="protein sequence ID" value="RGP35646.1"/>
    <property type="molecule type" value="Genomic_DNA"/>
</dbReference>
<comment type="caution">
    <text evidence="2">The sequence shown here is derived from an EMBL/GenBank/DDBJ whole genome shotgun (WGS) entry which is preliminary data.</text>
</comment>
<evidence type="ECO:0000313" key="2">
    <source>
        <dbReference type="EMBL" id="RGP35646.1"/>
    </source>
</evidence>
<dbReference type="OrthoDB" id="7873573at2"/>
<keyword evidence="3" id="KW-1185">Reference proteome</keyword>
<keyword evidence="1" id="KW-0812">Transmembrane</keyword>
<dbReference type="Proteomes" id="UP000284547">
    <property type="component" value="Unassembled WGS sequence"/>
</dbReference>
<keyword evidence="1" id="KW-1133">Transmembrane helix</keyword>
<name>A0A411YXQ0_9RHOB</name>
<accession>A0A411YXQ0</accession>
<evidence type="ECO:0000256" key="1">
    <source>
        <dbReference type="SAM" id="Phobius"/>
    </source>
</evidence>